<dbReference type="InterPro" id="IPR008996">
    <property type="entry name" value="IL1/FGF"/>
</dbReference>
<evidence type="ECO:0000313" key="6">
    <source>
        <dbReference type="RefSeq" id="XP_004708052.1"/>
    </source>
</evidence>
<evidence type="ECO:0000256" key="2">
    <source>
        <dbReference type="ARBA" id="ARBA00010448"/>
    </source>
</evidence>
<organism evidence="5 6">
    <name type="scientific">Echinops telfairi</name>
    <name type="common">Lesser hedgehog tenrec</name>
    <dbReference type="NCBI Taxonomy" id="9371"/>
    <lineage>
        <taxon>Eukaryota</taxon>
        <taxon>Metazoa</taxon>
        <taxon>Chordata</taxon>
        <taxon>Craniata</taxon>
        <taxon>Vertebrata</taxon>
        <taxon>Euteleostomi</taxon>
        <taxon>Mammalia</taxon>
        <taxon>Eutheria</taxon>
        <taxon>Afrotheria</taxon>
        <taxon>Tenrecidae</taxon>
        <taxon>Tenrecinae</taxon>
        <taxon>Echinops</taxon>
    </lineage>
</organism>
<gene>
    <name evidence="6" type="primary">LOC101640287</name>
</gene>
<evidence type="ECO:0000256" key="4">
    <source>
        <dbReference type="RuleBase" id="RU003753"/>
    </source>
</evidence>
<dbReference type="Pfam" id="PF00340">
    <property type="entry name" value="IL1"/>
    <property type="match status" value="1"/>
</dbReference>
<dbReference type="Gene3D" id="2.80.10.50">
    <property type="match status" value="1"/>
</dbReference>
<protein>
    <recommendedName>
        <fullName evidence="4">Interleukin-1</fullName>
    </recommendedName>
</protein>
<dbReference type="PRINTS" id="PR00264">
    <property type="entry name" value="INTERLEUKIN1"/>
</dbReference>
<dbReference type="RefSeq" id="XP_004708052.1">
    <property type="nucleotide sequence ID" value="XM_004707995.1"/>
</dbReference>
<sequence length="158" mass="17859">MGQVSARKEPLLGNIQDISHQVWLFQDQTLIAVPRKHGVVPVNVTLIACNYPETLEKNKGNPIYLGLEEPQVCLCCRELEGQPTLQMMKQNILDLYHQTEPVKPFLFYHNQNGRTSTFESVAFPGWFIGVCSKGHCPLIITQELGSIYTTDFVLSLLQ</sequence>
<comment type="subcellular location">
    <subcellularLocation>
        <location evidence="1 4">Secreted</location>
    </subcellularLocation>
</comment>
<accession>A0ABM0IUH9</accession>
<reference evidence="6" key="1">
    <citation type="submission" date="2025-08" db="UniProtKB">
        <authorList>
            <consortium name="RefSeq"/>
        </authorList>
    </citation>
    <scope>IDENTIFICATION</scope>
</reference>
<dbReference type="PANTHER" id="PTHR10078:SF25">
    <property type="entry name" value="INTERLEUKIN-36 ALPHA"/>
    <property type="match status" value="1"/>
</dbReference>
<keyword evidence="3 4" id="KW-0964">Secreted</keyword>
<keyword evidence="5" id="KW-1185">Reference proteome</keyword>
<evidence type="ECO:0000256" key="1">
    <source>
        <dbReference type="ARBA" id="ARBA00004613"/>
    </source>
</evidence>
<dbReference type="CDD" id="cd23300">
    <property type="entry name" value="beta-trefoil_IL36"/>
    <property type="match status" value="1"/>
</dbReference>
<dbReference type="Proteomes" id="UP000694863">
    <property type="component" value="Unplaced"/>
</dbReference>
<name>A0ABM0IUH9_ECHTE</name>
<evidence type="ECO:0000256" key="3">
    <source>
        <dbReference type="ARBA" id="ARBA00022525"/>
    </source>
</evidence>
<dbReference type="SUPFAM" id="SSF50353">
    <property type="entry name" value="Cytokine"/>
    <property type="match status" value="1"/>
</dbReference>
<dbReference type="GeneID" id="101640287"/>
<comment type="similarity">
    <text evidence="2 4">Belongs to the IL-1 family.</text>
</comment>
<evidence type="ECO:0000313" key="5">
    <source>
        <dbReference type="Proteomes" id="UP000694863"/>
    </source>
</evidence>
<dbReference type="InterPro" id="IPR000975">
    <property type="entry name" value="IL-1_fam"/>
</dbReference>
<dbReference type="PRINTS" id="PR01360">
    <property type="entry name" value="INTRLEUKIN1X"/>
</dbReference>
<dbReference type="SMART" id="SM00125">
    <property type="entry name" value="IL1"/>
    <property type="match status" value="1"/>
</dbReference>
<dbReference type="PANTHER" id="PTHR10078">
    <property type="entry name" value="INTERLEUKIN-1 FAMILY MEMBER"/>
    <property type="match status" value="1"/>
</dbReference>
<proteinExistence type="inferred from homology"/>
<dbReference type="InterPro" id="IPR003297">
    <property type="entry name" value="IL-1RA/IL-36"/>
</dbReference>